<dbReference type="InterPro" id="IPR011330">
    <property type="entry name" value="Glyco_hydro/deAcase_b/a-brl"/>
</dbReference>
<reference evidence="2 3" key="1">
    <citation type="submission" date="2020-08" db="EMBL/GenBank/DDBJ databases">
        <title>Sequencing the genomes of 1000 actinobacteria strains.</title>
        <authorList>
            <person name="Klenk H.-P."/>
        </authorList>
    </citation>
    <scope>NUCLEOTIDE SEQUENCE [LARGE SCALE GENOMIC DNA]</scope>
    <source>
        <strain evidence="2 3">DSM 45298</strain>
    </source>
</reference>
<evidence type="ECO:0000259" key="1">
    <source>
        <dbReference type="Pfam" id="PF01522"/>
    </source>
</evidence>
<organism evidence="2 3">
    <name type="scientific">Gordonia humi</name>
    <dbReference type="NCBI Taxonomy" id="686429"/>
    <lineage>
        <taxon>Bacteria</taxon>
        <taxon>Bacillati</taxon>
        <taxon>Actinomycetota</taxon>
        <taxon>Actinomycetes</taxon>
        <taxon>Mycobacteriales</taxon>
        <taxon>Gordoniaceae</taxon>
        <taxon>Gordonia</taxon>
    </lineage>
</organism>
<keyword evidence="3" id="KW-1185">Reference proteome</keyword>
<dbReference type="GO" id="GO:0005975">
    <property type="term" value="P:carbohydrate metabolic process"/>
    <property type="evidence" value="ECO:0007669"/>
    <property type="project" value="InterPro"/>
</dbReference>
<comment type="caution">
    <text evidence="2">The sequence shown here is derived from an EMBL/GenBank/DDBJ whole genome shotgun (WGS) entry which is preliminary data.</text>
</comment>
<dbReference type="AlphaFoldDB" id="A0A840EZ73"/>
<dbReference type="Gene3D" id="3.20.20.370">
    <property type="entry name" value="Glycoside hydrolase/deacetylase"/>
    <property type="match status" value="1"/>
</dbReference>
<dbReference type="RefSeq" id="WP_246371721.1">
    <property type="nucleotide sequence ID" value="NZ_BAABHL010000065.1"/>
</dbReference>
<gene>
    <name evidence="2" type="ORF">BKA16_002105</name>
</gene>
<dbReference type="InterPro" id="IPR002509">
    <property type="entry name" value="NODB_dom"/>
</dbReference>
<proteinExistence type="predicted"/>
<dbReference type="GO" id="GO:0016810">
    <property type="term" value="F:hydrolase activity, acting on carbon-nitrogen (but not peptide) bonds"/>
    <property type="evidence" value="ECO:0007669"/>
    <property type="project" value="InterPro"/>
</dbReference>
<feature type="domain" description="NodB homology" evidence="1">
    <location>
        <begin position="29"/>
        <end position="86"/>
    </location>
</feature>
<dbReference type="Pfam" id="PF01522">
    <property type="entry name" value="Polysacc_deac_1"/>
    <property type="match status" value="1"/>
</dbReference>
<name>A0A840EZ73_9ACTN</name>
<dbReference type="SUPFAM" id="SSF88713">
    <property type="entry name" value="Glycoside hydrolase/deacetylase"/>
    <property type="match status" value="1"/>
</dbReference>
<dbReference type="EMBL" id="JACIFP010000001">
    <property type="protein sequence ID" value="MBB4135553.1"/>
    <property type="molecule type" value="Genomic_DNA"/>
</dbReference>
<sequence length="283" mass="32180">MVDALGERNISGCYGFPHTHPVVASPQLRETLELWTDSGHHIGNHTHHHASLNWVSGKQYVDDIDTAEEHLGDLLDRAPTRYFRYAMDMTGRSEYKRGMVEDHLRDAGYTVAPITAWFGDFAWIAPYYRAKVNRDGEALAMLRQSYVDAAEFHLRSHVRAARELWSTNVPCIWLIHSTPIASDMLGAILDRFADIGVEFIGLDEAMRHPSNKLLPPVTHLFRNHLERQLSAAGVERDQIPPEMAAAVLNASPLDGYDSFHVYEDRILKPIVKRVGGEWDWDWS</sequence>
<evidence type="ECO:0000313" key="3">
    <source>
        <dbReference type="Proteomes" id="UP000551501"/>
    </source>
</evidence>
<dbReference type="Proteomes" id="UP000551501">
    <property type="component" value="Unassembled WGS sequence"/>
</dbReference>
<evidence type="ECO:0000313" key="2">
    <source>
        <dbReference type="EMBL" id="MBB4135553.1"/>
    </source>
</evidence>
<protein>
    <recommendedName>
        <fullName evidence="1">NodB homology domain-containing protein</fullName>
    </recommendedName>
</protein>
<accession>A0A840EZ73</accession>